<dbReference type="RefSeq" id="WP_160201930.1">
    <property type="nucleotide sequence ID" value="NZ_QXWK01000014.1"/>
</dbReference>
<dbReference type="PANTHER" id="PTHR43133">
    <property type="entry name" value="RNA POLYMERASE ECF-TYPE SIGMA FACTO"/>
    <property type="match status" value="1"/>
</dbReference>
<evidence type="ECO:0000256" key="4">
    <source>
        <dbReference type="ARBA" id="ARBA00023125"/>
    </source>
</evidence>
<dbReference type="InterPro" id="IPR036388">
    <property type="entry name" value="WH-like_DNA-bd_sf"/>
</dbReference>
<dbReference type="PANTHER" id="PTHR43133:SF8">
    <property type="entry name" value="RNA POLYMERASE SIGMA FACTOR HI_1459-RELATED"/>
    <property type="match status" value="1"/>
</dbReference>
<dbReference type="Pfam" id="PF08281">
    <property type="entry name" value="Sigma70_r4_2"/>
    <property type="match status" value="1"/>
</dbReference>
<evidence type="ECO:0000256" key="2">
    <source>
        <dbReference type="ARBA" id="ARBA00023015"/>
    </source>
</evidence>
<evidence type="ECO:0000313" key="8">
    <source>
        <dbReference type="EMBL" id="NBH61644.1"/>
    </source>
</evidence>
<dbReference type="GO" id="GO:0006352">
    <property type="term" value="P:DNA-templated transcription initiation"/>
    <property type="evidence" value="ECO:0007669"/>
    <property type="project" value="InterPro"/>
</dbReference>
<name>A0A845QJL5_9FIRM</name>
<dbReference type="Gene3D" id="1.10.10.10">
    <property type="entry name" value="Winged helix-like DNA-binding domain superfamily/Winged helix DNA-binding domain"/>
    <property type="match status" value="1"/>
</dbReference>
<keyword evidence="5" id="KW-0804">Transcription</keyword>
<gene>
    <name evidence="8" type="ORF">D0435_08270</name>
</gene>
<dbReference type="Proteomes" id="UP000446866">
    <property type="component" value="Unassembled WGS sequence"/>
</dbReference>
<dbReference type="InterPro" id="IPR013249">
    <property type="entry name" value="RNA_pol_sigma70_r4_t2"/>
</dbReference>
<evidence type="ECO:0000313" key="9">
    <source>
        <dbReference type="Proteomes" id="UP000446866"/>
    </source>
</evidence>
<feature type="domain" description="RNA polymerase sigma factor 70 region 4 type 2" evidence="7">
    <location>
        <begin position="127"/>
        <end position="173"/>
    </location>
</feature>
<reference evidence="8 9" key="1">
    <citation type="submission" date="2018-08" db="EMBL/GenBank/DDBJ databases">
        <title>Murine metabolic-syndrome-specific gut microbial biobank.</title>
        <authorList>
            <person name="Liu C."/>
        </authorList>
    </citation>
    <scope>NUCLEOTIDE SEQUENCE [LARGE SCALE GENOMIC DNA]</scope>
    <source>
        <strain evidence="8 9">28</strain>
    </source>
</reference>
<keyword evidence="3" id="KW-0731">Sigma factor</keyword>
<organism evidence="8 9">
    <name type="scientific">Anaerotruncus colihominis</name>
    <dbReference type="NCBI Taxonomy" id="169435"/>
    <lineage>
        <taxon>Bacteria</taxon>
        <taxon>Bacillati</taxon>
        <taxon>Bacillota</taxon>
        <taxon>Clostridia</taxon>
        <taxon>Eubacteriales</taxon>
        <taxon>Oscillospiraceae</taxon>
        <taxon>Anaerotruncus</taxon>
    </lineage>
</organism>
<dbReference type="InterPro" id="IPR039425">
    <property type="entry name" value="RNA_pol_sigma-70-like"/>
</dbReference>
<proteinExistence type="inferred from homology"/>
<dbReference type="AlphaFoldDB" id="A0A845QJL5"/>
<dbReference type="NCBIfam" id="TIGR02937">
    <property type="entry name" value="sigma70-ECF"/>
    <property type="match status" value="1"/>
</dbReference>
<dbReference type="Gene3D" id="1.10.1740.10">
    <property type="match status" value="1"/>
</dbReference>
<comment type="caution">
    <text evidence="8">The sequence shown here is derived from an EMBL/GenBank/DDBJ whole genome shotgun (WGS) entry which is preliminary data.</text>
</comment>
<comment type="similarity">
    <text evidence="1">Belongs to the sigma-70 factor family. ECF subfamily.</text>
</comment>
<keyword evidence="4" id="KW-0238">DNA-binding</keyword>
<dbReference type="Pfam" id="PF04542">
    <property type="entry name" value="Sigma70_r2"/>
    <property type="match status" value="1"/>
</dbReference>
<dbReference type="InterPro" id="IPR013325">
    <property type="entry name" value="RNA_pol_sigma_r2"/>
</dbReference>
<sequence>MTEEEIVKLYWQRNQGAIAQTEALYGEKLLHLAENILHNHQDAEECISDTYLKAWNAIPPKKPDNLFAYLAKICRFACFDRLDWNQAKKRNMTVIELSAELEACIPDGAVQRRITGQEIGALLNSFVRQLPLAKRQMFLRRYWLGQSIEEIAELMGCSQSKVKTGLHRMRKALRSYLEEEGISI</sequence>
<dbReference type="SUPFAM" id="SSF88946">
    <property type="entry name" value="Sigma2 domain of RNA polymerase sigma factors"/>
    <property type="match status" value="1"/>
</dbReference>
<keyword evidence="2" id="KW-0805">Transcription regulation</keyword>
<evidence type="ECO:0000256" key="1">
    <source>
        <dbReference type="ARBA" id="ARBA00010641"/>
    </source>
</evidence>
<evidence type="ECO:0000256" key="5">
    <source>
        <dbReference type="ARBA" id="ARBA00023163"/>
    </source>
</evidence>
<dbReference type="InterPro" id="IPR013324">
    <property type="entry name" value="RNA_pol_sigma_r3/r4-like"/>
</dbReference>
<dbReference type="InterPro" id="IPR007627">
    <property type="entry name" value="RNA_pol_sigma70_r2"/>
</dbReference>
<dbReference type="GO" id="GO:0003677">
    <property type="term" value="F:DNA binding"/>
    <property type="evidence" value="ECO:0007669"/>
    <property type="project" value="UniProtKB-KW"/>
</dbReference>
<dbReference type="EMBL" id="QXWK01000014">
    <property type="protein sequence ID" value="NBH61644.1"/>
    <property type="molecule type" value="Genomic_DNA"/>
</dbReference>
<dbReference type="GO" id="GO:0016987">
    <property type="term" value="F:sigma factor activity"/>
    <property type="evidence" value="ECO:0007669"/>
    <property type="project" value="UniProtKB-KW"/>
</dbReference>
<keyword evidence="9" id="KW-1185">Reference proteome</keyword>
<dbReference type="SUPFAM" id="SSF88659">
    <property type="entry name" value="Sigma3 and sigma4 domains of RNA polymerase sigma factors"/>
    <property type="match status" value="1"/>
</dbReference>
<accession>A0A845QJL5</accession>
<dbReference type="InterPro" id="IPR014284">
    <property type="entry name" value="RNA_pol_sigma-70_dom"/>
</dbReference>
<evidence type="ECO:0000259" key="6">
    <source>
        <dbReference type="Pfam" id="PF04542"/>
    </source>
</evidence>
<evidence type="ECO:0000256" key="3">
    <source>
        <dbReference type="ARBA" id="ARBA00023082"/>
    </source>
</evidence>
<evidence type="ECO:0000259" key="7">
    <source>
        <dbReference type="Pfam" id="PF08281"/>
    </source>
</evidence>
<dbReference type="CDD" id="cd06171">
    <property type="entry name" value="Sigma70_r4"/>
    <property type="match status" value="1"/>
</dbReference>
<feature type="domain" description="RNA polymerase sigma-70 region 2" evidence="6">
    <location>
        <begin position="25"/>
        <end position="82"/>
    </location>
</feature>
<protein>
    <submittedName>
        <fullName evidence="8">RNA polymerase sigma factor</fullName>
    </submittedName>
</protein>